<evidence type="ECO:0000313" key="3">
    <source>
        <dbReference type="Proteomes" id="UP000031666"/>
    </source>
</evidence>
<sequence>MSTFWNLWTVIAILLFFVTMVVVVIYYWKKNHTADADKTLDTFDGIAENDAPAPKLLFISYTIAAAITVAI</sequence>
<accession>A0A0B8QLN6</accession>
<dbReference type="STRING" id="1481914.JCM19241_281"/>
<feature type="transmembrane region" description="Helical" evidence="1">
    <location>
        <begin position="6"/>
        <end position="28"/>
    </location>
</feature>
<reference evidence="2 3" key="1">
    <citation type="submission" date="2015-01" db="EMBL/GenBank/DDBJ databases">
        <title>Vibrio sp. C94 JCM 19241 whole genome shotgun sequence.</title>
        <authorList>
            <person name="Sawabe T."/>
            <person name="Meirelles P."/>
            <person name="Feng G."/>
            <person name="Sayaka M."/>
            <person name="Hattori M."/>
            <person name="Ohkuma M."/>
        </authorList>
    </citation>
    <scope>NUCLEOTIDE SEQUENCE [LARGE SCALE GENOMIC DNA]</scope>
    <source>
        <strain evidence="3">JCM 19241</strain>
    </source>
</reference>
<keyword evidence="1" id="KW-1133">Transmembrane helix</keyword>
<reference evidence="2 3" key="2">
    <citation type="submission" date="2015-01" db="EMBL/GenBank/DDBJ databases">
        <authorList>
            <consortium name="NBRP consortium"/>
            <person name="Sawabe T."/>
            <person name="Meirelles P."/>
            <person name="Feng G."/>
            <person name="Sayaka M."/>
            <person name="Hattori M."/>
            <person name="Ohkuma M."/>
        </authorList>
    </citation>
    <scope>NUCLEOTIDE SEQUENCE [LARGE SCALE GENOMIC DNA]</scope>
    <source>
        <strain evidence="3">JCM 19241</strain>
    </source>
</reference>
<dbReference type="Proteomes" id="UP000031666">
    <property type="component" value="Unassembled WGS sequence"/>
</dbReference>
<comment type="caution">
    <text evidence="2">The sequence shown here is derived from an EMBL/GenBank/DDBJ whole genome shotgun (WGS) entry which is preliminary data.</text>
</comment>
<dbReference type="InterPro" id="IPR038414">
    <property type="entry name" value="CcoP_N_sf"/>
</dbReference>
<gene>
    <name evidence="2" type="ORF">JCM19241_281</name>
</gene>
<dbReference type="Gene3D" id="6.10.280.130">
    <property type="match status" value="1"/>
</dbReference>
<protein>
    <submittedName>
        <fullName evidence="2">Putative diheme cytochrome c-553</fullName>
    </submittedName>
</protein>
<proteinExistence type="predicted"/>
<evidence type="ECO:0000313" key="2">
    <source>
        <dbReference type="EMBL" id="GAM75983.1"/>
    </source>
</evidence>
<evidence type="ECO:0000256" key="1">
    <source>
        <dbReference type="SAM" id="Phobius"/>
    </source>
</evidence>
<keyword evidence="1" id="KW-0812">Transmembrane</keyword>
<organism evidence="2 3">
    <name type="scientific">Vibrio ishigakensis</name>
    <dbReference type="NCBI Taxonomy" id="1481914"/>
    <lineage>
        <taxon>Bacteria</taxon>
        <taxon>Pseudomonadati</taxon>
        <taxon>Pseudomonadota</taxon>
        <taxon>Gammaproteobacteria</taxon>
        <taxon>Vibrionales</taxon>
        <taxon>Vibrionaceae</taxon>
        <taxon>Vibrio</taxon>
    </lineage>
</organism>
<dbReference type="EMBL" id="BBSC01000005">
    <property type="protein sequence ID" value="GAM75983.1"/>
    <property type="molecule type" value="Genomic_DNA"/>
</dbReference>
<dbReference type="AlphaFoldDB" id="A0A0B8QLN6"/>
<keyword evidence="1" id="KW-0472">Membrane</keyword>
<name>A0A0B8QLN6_9VIBR</name>